<dbReference type="EMBL" id="JAVXUP010001913">
    <property type="protein sequence ID" value="KAK3007049.1"/>
    <property type="molecule type" value="Genomic_DNA"/>
</dbReference>
<evidence type="ECO:0000256" key="10">
    <source>
        <dbReference type="RuleBase" id="RU000589"/>
    </source>
</evidence>
<evidence type="ECO:0000256" key="2">
    <source>
        <dbReference type="ARBA" id="ARBA00006027"/>
    </source>
</evidence>
<dbReference type="SMART" id="SM00856">
    <property type="entry name" value="PMEI"/>
    <property type="match status" value="1"/>
</dbReference>
<comment type="similarity">
    <text evidence="3">In the C-terminal section; belongs to the pectinesterase family.</text>
</comment>
<keyword evidence="6 10" id="KW-0063">Aspartyl esterase</keyword>
<evidence type="ECO:0000256" key="1">
    <source>
        <dbReference type="ARBA" id="ARBA00005184"/>
    </source>
</evidence>
<evidence type="ECO:0000256" key="3">
    <source>
        <dbReference type="ARBA" id="ARBA00007786"/>
    </source>
</evidence>
<evidence type="ECO:0000313" key="14">
    <source>
        <dbReference type="Proteomes" id="UP001188597"/>
    </source>
</evidence>
<dbReference type="CDD" id="cd15798">
    <property type="entry name" value="PMEI-like_3"/>
    <property type="match status" value="1"/>
</dbReference>
<evidence type="ECO:0000256" key="8">
    <source>
        <dbReference type="ARBA" id="ARBA00047928"/>
    </source>
</evidence>
<comment type="pathway">
    <text evidence="1 10">Glycan metabolism; pectin degradation; 2-dehydro-3-deoxy-D-gluconate from pectin: step 1/5.</text>
</comment>
<evidence type="ECO:0000256" key="5">
    <source>
        <dbReference type="ARBA" id="ARBA00022801"/>
    </source>
</evidence>
<keyword evidence="10" id="KW-0732">Signal</keyword>
<dbReference type="EC" id="3.1.1.11" evidence="4 10"/>
<evidence type="ECO:0000256" key="7">
    <source>
        <dbReference type="ARBA" id="ARBA00023316"/>
    </source>
</evidence>
<dbReference type="InterPro" id="IPR033131">
    <property type="entry name" value="Pectinesterase_Asp_AS"/>
</dbReference>
<keyword evidence="7" id="KW-0961">Cell wall biogenesis/degradation</keyword>
<feature type="domain" description="Pectinesterase inhibitor" evidence="11">
    <location>
        <begin position="50"/>
        <end position="233"/>
    </location>
</feature>
<dbReference type="PROSITE" id="PS00503">
    <property type="entry name" value="PECTINESTERASE_2"/>
    <property type="match status" value="1"/>
</dbReference>
<feature type="signal peptide" evidence="10">
    <location>
        <begin position="1"/>
        <end position="25"/>
    </location>
</feature>
<name>A0AA89AT49_9ASTE</name>
<dbReference type="Pfam" id="PF01095">
    <property type="entry name" value="Pectinesterase"/>
    <property type="match status" value="1"/>
</dbReference>
<dbReference type="GO" id="GO:0030599">
    <property type="term" value="F:pectinesterase activity"/>
    <property type="evidence" value="ECO:0007669"/>
    <property type="project" value="UniProtKB-UniRule"/>
</dbReference>
<dbReference type="InterPro" id="IPR012334">
    <property type="entry name" value="Pectin_lyas_fold"/>
</dbReference>
<organism evidence="13 14">
    <name type="scientific">Escallonia herrerae</name>
    <dbReference type="NCBI Taxonomy" id="1293975"/>
    <lineage>
        <taxon>Eukaryota</taxon>
        <taxon>Viridiplantae</taxon>
        <taxon>Streptophyta</taxon>
        <taxon>Embryophyta</taxon>
        <taxon>Tracheophyta</taxon>
        <taxon>Spermatophyta</taxon>
        <taxon>Magnoliopsida</taxon>
        <taxon>eudicotyledons</taxon>
        <taxon>Gunneridae</taxon>
        <taxon>Pentapetalae</taxon>
        <taxon>asterids</taxon>
        <taxon>campanulids</taxon>
        <taxon>Escalloniales</taxon>
        <taxon>Escalloniaceae</taxon>
        <taxon>Escallonia</taxon>
    </lineage>
</organism>
<gene>
    <name evidence="13" type="ORF">RJ639_009025</name>
    <name evidence="12" type="ORF">RJ639_017068</name>
</gene>
<protein>
    <recommendedName>
        <fullName evidence="4 10">Pectinesterase</fullName>
        <ecNumber evidence="4 10">3.1.1.11</ecNumber>
    </recommendedName>
</protein>
<keyword evidence="5 10" id="KW-0378">Hydrolase</keyword>
<accession>A0AA89AT49</accession>
<evidence type="ECO:0000256" key="9">
    <source>
        <dbReference type="PROSITE-ProRule" id="PRU10040"/>
    </source>
</evidence>
<comment type="similarity">
    <text evidence="2">In the N-terminal section; belongs to the PMEI family.</text>
</comment>
<dbReference type="Pfam" id="PF04043">
    <property type="entry name" value="PMEI"/>
    <property type="match status" value="1"/>
</dbReference>
<keyword evidence="14" id="KW-1185">Reference proteome</keyword>
<comment type="caution">
    <text evidence="13">The sequence shown here is derived from an EMBL/GenBank/DDBJ whole genome shotgun (WGS) entry which is preliminary data.</text>
</comment>
<dbReference type="SUPFAM" id="SSF101148">
    <property type="entry name" value="Plant invertase/pectin methylesterase inhibitor"/>
    <property type="match status" value="1"/>
</dbReference>
<reference evidence="13" key="1">
    <citation type="submission" date="2022-12" db="EMBL/GenBank/DDBJ databases">
        <title>Draft genome assemblies for two species of Escallonia (Escalloniales).</title>
        <authorList>
            <person name="Chanderbali A."/>
            <person name="Dervinis C."/>
            <person name="Anghel I."/>
            <person name="Soltis D."/>
            <person name="Soltis P."/>
            <person name="Zapata F."/>
        </authorList>
    </citation>
    <scope>NUCLEOTIDE SEQUENCE</scope>
    <source>
        <strain evidence="13">UCBG64.0493</strain>
        <tissue evidence="13">Leaf</tissue>
    </source>
</reference>
<dbReference type="InterPro" id="IPR035513">
    <property type="entry name" value="Invertase/methylesterase_inhib"/>
</dbReference>
<dbReference type="GO" id="GO:0042545">
    <property type="term" value="P:cell wall modification"/>
    <property type="evidence" value="ECO:0007669"/>
    <property type="project" value="UniProtKB-UniRule"/>
</dbReference>
<evidence type="ECO:0000256" key="6">
    <source>
        <dbReference type="ARBA" id="ARBA00023085"/>
    </source>
</evidence>
<evidence type="ECO:0000256" key="4">
    <source>
        <dbReference type="ARBA" id="ARBA00013229"/>
    </source>
</evidence>
<dbReference type="InterPro" id="IPR000070">
    <property type="entry name" value="Pectinesterase_cat"/>
</dbReference>
<dbReference type="Gene3D" id="2.160.20.10">
    <property type="entry name" value="Single-stranded right-handed beta-helix, Pectin lyase-like"/>
    <property type="match status" value="1"/>
</dbReference>
<dbReference type="AlphaFoldDB" id="A0AA89AT49"/>
<feature type="active site" evidence="9">
    <location>
        <position position="431"/>
    </location>
</feature>
<dbReference type="NCBIfam" id="TIGR01614">
    <property type="entry name" value="PME_inhib"/>
    <property type="match status" value="1"/>
</dbReference>
<dbReference type="FunFam" id="2.160.20.10:FF:000001">
    <property type="entry name" value="Pectinesterase"/>
    <property type="match status" value="1"/>
</dbReference>
<dbReference type="InterPro" id="IPR006501">
    <property type="entry name" value="Pectinesterase_inhib_dom"/>
</dbReference>
<comment type="catalytic activity">
    <reaction evidence="8 10">
        <text>[(1-&gt;4)-alpha-D-galacturonosyl methyl ester](n) + n H2O = [(1-&gt;4)-alpha-D-galacturonosyl](n) + n methanol + n H(+)</text>
        <dbReference type="Rhea" id="RHEA:22380"/>
        <dbReference type="Rhea" id="RHEA-COMP:14570"/>
        <dbReference type="Rhea" id="RHEA-COMP:14573"/>
        <dbReference type="ChEBI" id="CHEBI:15377"/>
        <dbReference type="ChEBI" id="CHEBI:15378"/>
        <dbReference type="ChEBI" id="CHEBI:17790"/>
        <dbReference type="ChEBI" id="CHEBI:140522"/>
        <dbReference type="ChEBI" id="CHEBI:140523"/>
        <dbReference type="EC" id="3.1.1.11"/>
    </reaction>
</comment>
<evidence type="ECO:0000259" key="11">
    <source>
        <dbReference type="SMART" id="SM00856"/>
    </source>
</evidence>
<proteinExistence type="inferred from homology"/>
<sequence length="601" mass="67355">MSTTPLVFLALSITTLVTLAPFVSGDNDSADDDHHQVGPVEVKKYPSSFVHPSIIKNACTNTFYPSLCHATLSSSLNPATSKNTSVTPTYHHVLEFSINQTMSTVASARLNILGYYGIQDLNPQENNALDDCMEMLDQTLYELGQAIDDLHTLFPSDPNSGYIRSRSYGNLKTLLSAAMTNENTCSDGFSDLEADSEYLDSKIEQKSTRTTLKQDIEKLLTPILRMISNCLAMTNYMETTTHQETQQNPRLLFNRMPEDRFLAWMTVADRKIMKRSPRRMRPNVTVAIDGSGNYTAISEAVKMAPNMSLSRYVIHIKAGIYKDSVVIPREKVNLMLVGDGMNFTVITGSKNFVDGFSTFTSATLTVVGDKFLARDLTIINTSGPEKHQAVALRVTSNAAFYHCEIISYQDTLYAHSLRQFYRECTIQGTIDFIFGNAAAIFQNCLILVRKPGRGQNNMVTAQGRQDPNQNTGISLQNCTITAALGLTMAERSNFSTFLGRPWRNYSRTAIMKSFLGDLIHPQGWCKWNEYSTLETVEYIEYMNFGPGSDTRQRVNWAGYRSNYSEDIERQFTVGAFLHGADDWLESSVFPLFGTSQARRMQ</sequence>
<dbReference type="PANTHER" id="PTHR31707">
    <property type="entry name" value="PECTINESTERASE"/>
    <property type="match status" value="1"/>
</dbReference>
<dbReference type="Proteomes" id="UP001188597">
    <property type="component" value="Unassembled WGS sequence"/>
</dbReference>
<evidence type="ECO:0000313" key="12">
    <source>
        <dbReference type="EMBL" id="KAK3007049.1"/>
    </source>
</evidence>
<feature type="chain" id="PRO_5041762310" description="Pectinesterase" evidence="10">
    <location>
        <begin position="26"/>
        <end position="601"/>
    </location>
</feature>
<dbReference type="SUPFAM" id="SSF51126">
    <property type="entry name" value="Pectin lyase-like"/>
    <property type="match status" value="1"/>
</dbReference>
<evidence type="ECO:0000313" key="13">
    <source>
        <dbReference type="EMBL" id="KAK3014160.1"/>
    </source>
</evidence>
<dbReference type="InterPro" id="IPR011050">
    <property type="entry name" value="Pectin_lyase_fold/virulence"/>
</dbReference>
<dbReference type="GO" id="GO:0004857">
    <property type="term" value="F:enzyme inhibitor activity"/>
    <property type="evidence" value="ECO:0007669"/>
    <property type="project" value="InterPro"/>
</dbReference>
<dbReference type="Gene3D" id="1.20.140.40">
    <property type="entry name" value="Invertase/pectin methylesterase inhibitor family protein"/>
    <property type="match status" value="1"/>
</dbReference>
<dbReference type="GO" id="GO:0045490">
    <property type="term" value="P:pectin catabolic process"/>
    <property type="evidence" value="ECO:0007669"/>
    <property type="project" value="UniProtKB-UniRule"/>
</dbReference>
<dbReference type="EMBL" id="JAVXUP010001242">
    <property type="protein sequence ID" value="KAK3014160.1"/>
    <property type="molecule type" value="Genomic_DNA"/>
</dbReference>